<feature type="transmembrane region" description="Helical" evidence="7">
    <location>
        <begin position="132"/>
        <end position="152"/>
    </location>
</feature>
<dbReference type="PANTHER" id="PTHR30477:SF21">
    <property type="entry name" value="ABC-3 PROTEIN"/>
    <property type="match status" value="1"/>
</dbReference>
<dbReference type="Gene3D" id="1.10.3470.10">
    <property type="entry name" value="ABC transporter involved in vitamin B12 uptake, BtuC"/>
    <property type="match status" value="1"/>
</dbReference>
<sequence length="289" mass="29136">MWDTTMYLLSQDFVITALVACAFLGVLSGVLAPLIVMRQMSFAVHATSELALMGAAAALVLGLNLSLGAVLGSIAAAIALALLGFKGGNDSAVGVVMSFGMGISVLCIYLYPGNSSIAMSLLTGQVVGVAQTSVWALAITTAIVVAAVVALWRPLLFSSIDPVMAAATGVRVRTMATVFAVLVGLAAANSVQIVGVLLVMALLITPGASAIAVTANPKLAVLLSVVFAEVSAVGGFILSLAPGLPVSVLVAFVSFGIYVVCRGIGALQARRITTSSAPTSSRGAGVRTR</sequence>
<evidence type="ECO:0000256" key="2">
    <source>
        <dbReference type="ARBA" id="ARBA00008034"/>
    </source>
</evidence>
<keyword evidence="3 6" id="KW-0812">Transmembrane</keyword>
<evidence type="ECO:0000256" key="6">
    <source>
        <dbReference type="RuleBase" id="RU003943"/>
    </source>
</evidence>
<dbReference type="AlphaFoldDB" id="A0A269PB43"/>
<comment type="similarity">
    <text evidence="2 6">Belongs to the ABC-3 integral membrane protein family.</text>
</comment>
<evidence type="ECO:0000313" key="8">
    <source>
        <dbReference type="EMBL" id="PAJ68800.1"/>
    </source>
</evidence>
<feature type="transmembrane region" description="Helical" evidence="7">
    <location>
        <begin position="42"/>
        <end position="61"/>
    </location>
</feature>
<dbReference type="GO" id="GO:0043190">
    <property type="term" value="C:ATP-binding cassette (ABC) transporter complex"/>
    <property type="evidence" value="ECO:0007669"/>
    <property type="project" value="InterPro"/>
</dbReference>
<comment type="caution">
    <text evidence="8">The sequence shown here is derived from an EMBL/GenBank/DDBJ whole genome shotgun (WGS) entry which is preliminary data.</text>
</comment>
<dbReference type="SUPFAM" id="SSF81345">
    <property type="entry name" value="ABC transporter involved in vitamin B12 uptake, BtuC"/>
    <property type="match status" value="1"/>
</dbReference>
<feature type="transmembrane region" description="Helical" evidence="7">
    <location>
        <begin position="244"/>
        <end position="261"/>
    </location>
</feature>
<name>A0A269PB43_9CORY</name>
<dbReference type="PANTHER" id="PTHR30477">
    <property type="entry name" value="ABC-TRANSPORTER METAL-BINDING PROTEIN"/>
    <property type="match status" value="1"/>
</dbReference>
<protein>
    <submittedName>
        <fullName evidence="8">Helicase</fullName>
    </submittedName>
</protein>
<evidence type="ECO:0000256" key="1">
    <source>
        <dbReference type="ARBA" id="ARBA00004141"/>
    </source>
</evidence>
<keyword evidence="8" id="KW-0067">ATP-binding</keyword>
<keyword evidence="6" id="KW-0813">Transport</keyword>
<dbReference type="Pfam" id="PF00950">
    <property type="entry name" value="ABC-3"/>
    <property type="match status" value="1"/>
</dbReference>
<feature type="transmembrane region" description="Helical" evidence="7">
    <location>
        <begin position="13"/>
        <end position="35"/>
    </location>
</feature>
<dbReference type="InterPro" id="IPR037294">
    <property type="entry name" value="ABC_BtuC-like"/>
</dbReference>
<dbReference type="GO" id="GO:0004386">
    <property type="term" value="F:helicase activity"/>
    <property type="evidence" value="ECO:0007669"/>
    <property type="project" value="UniProtKB-KW"/>
</dbReference>
<dbReference type="Proteomes" id="UP000215771">
    <property type="component" value="Unassembled WGS sequence"/>
</dbReference>
<feature type="transmembrane region" description="Helical" evidence="7">
    <location>
        <begin position="164"/>
        <end position="187"/>
    </location>
</feature>
<evidence type="ECO:0000256" key="5">
    <source>
        <dbReference type="ARBA" id="ARBA00023136"/>
    </source>
</evidence>
<evidence type="ECO:0000256" key="4">
    <source>
        <dbReference type="ARBA" id="ARBA00022989"/>
    </source>
</evidence>
<evidence type="ECO:0000313" key="9">
    <source>
        <dbReference type="Proteomes" id="UP000215771"/>
    </source>
</evidence>
<dbReference type="EMBL" id="NQMQ01000022">
    <property type="protein sequence ID" value="PAJ68800.1"/>
    <property type="molecule type" value="Genomic_DNA"/>
</dbReference>
<keyword evidence="5 7" id="KW-0472">Membrane</keyword>
<dbReference type="InterPro" id="IPR001626">
    <property type="entry name" value="ABC_TroCD"/>
</dbReference>
<feature type="transmembrane region" description="Helical" evidence="7">
    <location>
        <begin position="92"/>
        <end position="112"/>
    </location>
</feature>
<comment type="subcellular location">
    <subcellularLocation>
        <location evidence="6">Cell membrane</location>
        <topology evidence="6">Multi-pass membrane protein</topology>
    </subcellularLocation>
    <subcellularLocation>
        <location evidence="1">Membrane</location>
        <topology evidence="1">Multi-pass membrane protein</topology>
    </subcellularLocation>
</comment>
<dbReference type="RefSeq" id="WP_095278720.1">
    <property type="nucleotide sequence ID" value="NZ_CP047655.1"/>
</dbReference>
<keyword evidence="8" id="KW-0378">Hydrolase</keyword>
<feature type="transmembrane region" description="Helical" evidence="7">
    <location>
        <begin position="219"/>
        <end position="238"/>
    </location>
</feature>
<evidence type="ECO:0000256" key="3">
    <source>
        <dbReference type="ARBA" id="ARBA00022692"/>
    </source>
</evidence>
<keyword evidence="8" id="KW-0347">Helicase</keyword>
<organism evidence="8 9">
    <name type="scientific">Corynebacterium hadale</name>
    <dbReference type="NCBI Taxonomy" id="2026255"/>
    <lineage>
        <taxon>Bacteria</taxon>
        <taxon>Bacillati</taxon>
        <taxon>Actinomycetota</taxon>
        <taxon>Actinomycetes</taxon>
        <taxon>Mycobacteriales</taxon>
        <taxon>Corynebacteriaceae</taxon>
        <taxon>Corynebacterium</taxon>
    </lineage>
</organism>
<dbReference type="GO" id="GO:0055085">
    <property type="term" value="P:transmembrane transport"/>
    <property type="evidence" value="ECO:0007669"/>
    <property type="project" value="InterPro"/>
</dbReference>
<keyword evidence="8" id="KW-0547">Nucleotide-binding</keyword>
<keyword evidence="4 7" id="KW-1133">Transmembrane helix</keyword>
<reference evidence="8 9" key="1">
    <citation type="submission" date="2017-08" db="EMBL/GenBank/DDBJ databases">
        <authorList>
            <person name="de Groot N.N."/>
        </authorList>
    </citation>
    <scope>NUCLEOTIDE SEQUENCE [LARGE SCALE GENOMIC DNA]</scope>
    <source>
        <strain evidence="8 9">NBT06-6</strain>
    </source>
</reference>
<evidence type="ECO:0000256" key="7">
    <source>
        <dbReference type="SAM" id="Phobius"/>
    </source>
</evidence>
<proteinExistence type="inferred from homology"/>
<gene>
    <name evidence="8" type="ORF">CIG21_10140</name>
</gene>
<accession>A0A269PB43</accession>